<reference evidence="7 8" key="1">
    <citation type="journal article" date="2017" name="Mycologia">
        <title>Bifiguratus adelaidae, gen. et sp. nov., a new member of Mucoromycotina in endophytic and soil-dwelling habitats.</title>
        <authorList>
            <person name="Torres-Cruz T.J."/>
            <person name="Billingsley Tobias T.L."/>
            <person name="Almatruk M."/>
            <person name="Hesse C."/>
            <person name="Kuske C.R."/>
            <person name="Desiro A."/>
            <person name="Benucci G.M."/>
            <person name="Bonito G."/>
            <person name="Stajich J.E."/>
            <person name="Dunlap C."/>
            <person name="Arnold A.E."/>
            <person name="Porras-Alfaro A."/>
        </authorList>
    </citation>
    <scope>NUCLEOTIDE SEQUENCE [LARGE SCALE GENOMIC DNA]</scope>
    <source>
        <strain evidence="7 8">AZ0501</strain>
    </source>
</reference>
<dbReference type="InterPro" id="IPR047182">
    <property type="entry name" value="MRM1"/>
</dbReference>
<organism evidence="7 8">
    <name type="scientific">Bifiguratus adelaidae</name>
    <dbReference type="NCBI Taxonomy" id="1938954"/>
    <lineage>
        <taxon>Eukaryota</taxon>
        <taxon>Fungi</taxon>
        <taxon>Fungi incertae sedis</taxon>
        <taxon>Mucoromycota</taxon>
        <taxon>Mucoromycotina</taxon>
        <taxon>Endogonomycetes</taxon>
        <taxon>Endogonales</taxon>
        <taxon>Endogonales incertae sedis</taxon>
        <taxon>Bifiguratus</taxon>
    </lineage>
</organism>
<dbReference type="Gene3D" id="3.40.1280.10">
    <property type="match status" value="1"/>
</dbReference>
<evidence type="ECO:0000259" key="6">
    <source>
        <dbReference type="Pfam" id="PF00588"/>
    </source>
</evidence>
<dbReference type="Proteomes" id="UP000242875">
    <property type="component" value="Unassembled WGS sequence"/>
</dbReference>
<evidence type="ECO:0000256" key="1">
    <source>
        <dbReference type="ARBA" id="ARBA00007228"/>
    </source>
</evidence>
<dbReference type="PANTHER" id="PTHR46103">
    <property type="entry name" value="RRNA METHYLTRANSFERASE 1, MITOCHONDRIAL"/>
    <property type="match status" value="1"/>
</dbReference>
<dbReference type="AlphaFoldDB" id="A0A261Y0X4"/>
<name>A0A261Y0X4_9FUNG</name>
<dbReference type="InterPro" id="IPR029028">
    <property type="entry name" value="Alpha/beta_knot_MTases"/>
</dbReference>
<dbReference type="GO" id="GO:0003723">
    <property type="term" value="F:RNA binding"/>
    <property type="evidence" value="ECO:0007669"/>
    <property type="project" value="InterPro"/>
</dbReference>
<dbReference type="GO" id="GO:0016435">
    <property type="term" value="F:rRNA (guanine) methyltransferase activity"/>
    <property type="evidence" value="ECO:0007669"/>
    <property type="project" value="TreeGrafter"/>
</dbReference>
<keyword evidence="5" id="KW-0949">S-adenosyl-L-methionine</keyword>
<feature type="domain" description="tRNA/rRNA methyltransferase SpoU type" evidence="6">
    <location>
        <begin position="49"/>
        <end position="198"/>
    </location>
</feature>
<dbReference type="CDD" id="cd18105">
    <property type="entry name" value="SpoU-like_MRM1"/>
    <property type="match status" value="1"/>
</dbReference>
<evidence type="ECO:0000313" key="8">
    <source>
        <dbReference type="Proteomes" id="UP000242875"/>
    </source>
</evidence>
<evidence type="ECO:0000256" key="5">
    <source>
        <dbReference type="ARBA" id="ARBA00022691"/>
    </source>
</evidence>
<dbReference type="OrthoDB" id="270651at2759"/>
<protein>
    <recommendedName>
        <fullName evidence="6">tRNA/rRNA methyltransferase SpoU type domain-containing protein</fullName>
    </recommendedName>
</protein>
<keyword evidence="8" id="KW-1185">Reference proteome</keyword>
<keyword evidence="2" id="KW-0698">rRNA processing</keyword>
<proteinExistence type="inferred from homology"/>
<dbReference type="Pfam" id="PF00588">
    <property type="entry name" value="SpoU_methylase"/>
    <property type="match status" value="1"/>
</dbReference>
<comment type="similarity">
    <text evidence="1">Belongs to the class IV-like SAM-binding methyltransferase superfamily. RNA methyltransferase TrmH family.</text>
</comment>
<keyword evidence="3" id="KW-0489">Methyltransferase</keyword>
<evidence type="ECO:0000313" key="7">
    <source>
        <dbReference type="EMBL" id="OZJ04267.1"/>
    </source>
</evidence>
<sequence>MSGNRPHQGVVLEASPLKTVELSHLSFVDSEGRYTLEGIGESRQSTKPLWLAMDQIQDPHNLGSILRTSYFLGIDGVIVSSKNSAPLSPTVSKVSAGAMELMPVYSAKNLVNFLSASKEAGWSIIGASALSSPSKGIIHVDKEHHPIPFPTHARILVVGNEGKGLRTHIHRLCTSIASIQGNPIINSLNVGVATAILLQAIH</sequence>
<dbReference type="EMBL" id="MVBO01000047">
    <property type="protein sequence ID" value="OZJ04267.1"/>
    <property type="molecule type" value="Genomic_DNA"/>
</dbReference>
<keyword evidence="4" id="KW-0808">Transferase</keyword>
<dbReference type="InterPro" id="IPR029026">
    <property type="entry name" value="tRNA_m1G_MTases_N"/>
</dbReference>
<dbReference type="InterPro" id="IPR001537">
    <property type="entry name" value="SpoU_MeTrfase"/>
</dbReference>
<accession>A0A261Y0X4</accession>
<dbReference type="SUPFAM" id="SSF75217">
    <property type="entry name" value="alpha/beta knot"/>
    <property type="match status" value="1"/>
</dbReference>
<evidence type="ECO:0000256" key="3">
    <source>
        <dbReference type="ARBA" id="ARBA00022603"/>
    </source>
</evidence>
<dbReference type="PANTHER" id="PTHR46103:SF1">
    <property type="entry name" value="RRNA METHYLTRANSFERASE 1, MITOCHONDRIAL"/>
    <property type="match status" value="1"/>
</dbReference>
<evidence type="ECO:0000256" key="2">
    <source>
        <dbReference type="ARBA" id="ARBA00022552"/>
    </source>
</evidence>
<evidence type="ECO:0000256" key="4">
    <source>
        <dbReference type="ARBA" id="ARBA00022679"/>
    </source>
</evidence>
<dbReference type="InterPro" id="IPR047261">
    <property type="entry name" value="MRM1_MeTrfase_dom"/>
</dbReference>
<gene>
    <name evidence="7" type="ORF">BZG36_02472</name>
</gene>
<comment type="caution">
    <text evidence="7">The sequence shown here is derived from an EMBL/GenBank/DDBJ whole genome shotgun (WGS) entry which is preliminary data.</text>
</comment>